<dbReference type="GO" id="GO:0043137">
    <property type="term" value="P:DNA replication, removal of RNA primer"/>
    <property type="evidence" value="ECO:0007669"/>
    <property type="project" value="TreeGrafter"/>
</dbReference>
<dbReference type="SUPFAM" id="SSF53098">
    <property type="entry name" value="Ribonuclease H-like"/>
    <property type="match status" value="1"/>
</dbReference>
<keyword evidence="8 14" id="KW-0963">Cytoplasm</keyword>
<feature type="domain" description="RNase H type-2" evidence="18">
    <location>
        <begin position="32"/>
        <end position="223"/>
    </location>
</feature>
<evidence type="ECO:0000256" key="9">
    <source>
        <dbReference type="ARBA" id="ARBA00022722"/>
    </source>
</evidence>
<evidence type="ECO:0000313" key="20">
    <source>
        <dbReference type="Proteomes" id="UP000199064"/>
    </source>
</evidence>
<comment type="function">
    <text evidence="3 14 16">Endonuclease that specifically degrades the RNA of RNA-DNA hybrids.</text>
</comment>
<evidence type="ECO:0000256" key="16">
    <source>
        <dbReference type="RuleBase" id="RU003515"/>
    </source>
</evidence>
<keyword evidence="11 14" id="KW-0255">Endonuclease</keyword>
<protein>
    <recommendedName>
        <fullName evidence="7 14">Ribonuclease HII</fullName>
        <shortName evidence="14">RNase HII</shortName>
        <ecNumber evidence="6 14">3.1.26.4</ecNumber>
    </recommendedName>
</protein>
<evidence type="ECO:0000256" key="13">
    <source>
        <dbReference type="ARBA" id="ARBA00023211"/>
    </source>
</evidence>
<feature type="compositionally biased region" description="Basic and acidic residues" evidence="17">
    <location>
        <begin position="224"/>
        <end position="247"/>
    </location>
</feature>
<dbReference type="PROSITE" id="PS51975">
    <property type="entry name" value="RNASE_H_2"/>
    <property type="match status" value="1"/>
</dbReference>
<dbReference type="NCBIfam" id="NF000595">
    <property type="entry name" value="PRK00015.1-3"/>
    <property type="match status" value="1"/>
</dbReference>
<evidence type="ECO:0000256" key="11">
    <source>
        <dbReference type="ARBA" id="ARBA00022759"/>
    </source>
</evidence>
<dbReference type="Pfam" id="PF01351">
    <property type="entry name" value="RNase_HII"/>
    <property type="match status" value="1"/>
</dbReference>
<comment type="cofactor">
    <cofactor evidence="14 15">
        <name>Mn(2+)</name>
        <dbReference type="ChEBI" id="CHEBI:29035"/>
    </cofactor>
    <cofactor evidence="14 15">
        <name>Mg(2+)</name>
        <dbReference type="ChEBI" id="CHEBI:18420"/>
    </cofactor>
    <text evidence="14 15">Manganese or magnesium. Binds 1 divalent metal ion per monomer in the absence of substrate. May bind a second metal ion after substrate binding.</text>
</comment>
<accession>A0A1H4MYI6</accession>
<feature type="binding site" evidence="14 15">
    <location>
        <position position="38"/>
    </location>
    <ligand>
        <name>a divalent metal cation</name>
        <dbReference type="ChEBI" id="CHEBI:60240"/>
    </ligand>
</feature>
<comment type="subcellular location">
    <subcellularLocation>
        <location evidence="4 14">Cytoplasm</location>
    </subcellularLocation>
</comment>
<dbReference type="Proteomes" id="UP000199064">
    <property type="component" value="Unassembled WGS sequence"/>
</dbReference>
<keyword evidence="9 14" id="KW-0540">Nuclease</keyword>
<keyword evidence="10 14" id="KW-0479">Metal-binding</keyword>
<evidence type="ECO:0000256" key="17">
    <source>
        <dbReference type="SAM" id="MobiDB-lite"/>
    </source>
</evidence>
<feature type="region of interest" description="Disordered" evidence="17">
    <location>
        <begin position="216"/>
        <end position="247"/>
    </location>
</feature>
<dbReference type="PANTHER" id="PTHR10954">
    <property type="entry name" value="RIBONUCLEASE H2 SUBUNIT A"/>
    <property type="match status" value="1"/>
</dbReference>
<dbReference type="EC" id="3.1.26.4" evidence="6 14"/>
<dbReference type="InterPro" id="IPR036397">
    <property type="entry name" value="RNaseH_sf"/>
</dbReference>
<evidence type="ECO:0000256" key="15">
    <source>
        <dbReference type="PROSITE-ProRule" id="PRU01319"/>
    </source>
</evidence>
<dbReference type="InterPro" id="IPR001352">
    <property type="entry name" value="RNase_HII/HIII"/>
</dbReference>
<dbReference type="GO" id="GO:0005737">
    <property type="term" value="C:cytoplasm"/>
    <property type="evidence" value="ECO:0007669"/>
    <property type="project" value="UniProtKB-SubCell"/>
</dbReference>
<feature type="binding site" evidence="14 15">
    <location>
        <position position="130"/>
    </location>
    <ligand>
        <name>a divalent metal cation</name>
        <dbReference type="ChEBI" id="CHEBI:60240"/>
    </ligand>
</feature>
<gene>
    <name evidence="14" type="primary">rnhB</name>
    <name evidence="19" type="ORF">SAMN05216452_3512</name>
</gene>
<evidence type="ECO:0000256" key="5">
    <source>
        <dbReference type="ARBA" id="ARBA00007383"/>
    </source>
</evidence>
<organism evidence="19 20">
    <name type="scientific">Nitratireductor aquibiodomus</name>
    <dbReference type="NCBI Taxonomy" id="204799"/>
    <lineage>
        <taxon>Bacteria</taxon>
        <taxon>Pseudomonadati</taxon>
        <taxon>Pseudomonadota</taxon>
        <taxon>Alphaproteobacteria</taxon>
        <taxon>Hyphomicrobiales</taxon>
        <taxon>Phyllobacteriaceae</taxon>
        <taxon>Nitratireductor</taxon>
    </lineage>
</organism>
<evidence type="ECO:0000256" key="3">
    <source>
        <dbReference type="ARBA" id="ARBA00004065"/>
    </source>
</evidence>
<dbReference type="RefSeq" id="WP_090329639.1">
    <property type="nucleotide sequence ID" value="NZ_FNSL01000001.1"/>
</dbReference>
<comment type="similarity">
    <text evidence="5 14 16">Belongs to the RNase HII family.</text>
</comment>
<sequence length="247" mass="26070">MARTRSDSPTLFDLPVRPDFQMEAGLLREGLAPVAGLDEAGRGPLAGPVVAAAVILDANRLPEGLDDSKRLSAEARDRLFEAIIEMAVSVSVASLSAASIDGSDILRASLEAMRRAAAGLCVTPLFALADGRDVPPGLCCPARAVVKGDQRSQSIAAASIVAKVTRDRMMTRAGGVTPAYGFETHMGYGTKRHRSAITEHGAVSRLHRMSFAPLRDLGPSLPASDRRDADQPLVEAGDKHAIDRQPA</sequence>
<proteinExistence type="inferred from homology"/>
<dbReference type="HAMAP" id="MF_00052_B">
    <property type="entry name" value="RNase_HII_B"/>
    <property type="match status" value="1"/>
</dbReference>
<dbReference type="InterPro" id="IPR012337">
    <property type="entry name" value="RNaseH-like_sf"/>
</dbReference>
<dbReference type="GO" id="GO:0032299">
    <property type="term" value="C:ribonuclease H2 complex"/>
    <property type="evidence" value="ECO:0007669"/>
    <property type="project" value="TreeGrafter"/>
</dbReference>
<evidence type="ECO:0000256" key="6">
    <source>
        <dbReference type="ARBA" id="ARBA00012180"/>
    </source>
</evidence>
<evidence type="ECO:0000259" key="18">
    <source>
        <dbReference type="PROSITE" id="PS51975"/>
    </source>
</evidence>
<evidence type="ECO:0000256" key="14">
    <source>
        <dbReference type="HAMAP-Rule" id="MF_00052"/>
    </source>
</evidence>
<keyword evidence="13 14" id="KW-0464">Manganese</keyword>
<dbReference type="InterPro" id="IPR024567">
    <property type="entry name" value="RNase_HII/HIII_dom"/>
</dbReference>
<keyword evidence="20" id="KW-1185">Reference proteome</keyword>
<dbReference type="GO" id="GO:0003723">
    <property type="term" value="F:RNA binding"/>
    <property type="evidence" value="ECO:0007669"/>
    <property type="project" value="UniProtKB-UniRule"/>
</dbReference>
<dbReference type="CDD" id="cd07182">
    <property type="entry name" value="RNase_HII_bacteria_HII_like"/>
    <property type="match status" value="1"/>
</dbReference>
<dbReference type="GO" id="GO:0006298">
    <property type="term" value="P:mismatch repair"/>
    <property type="evidence" value="ECO:0007669"/>
    <property type="project" value="TreeGrafter"/>
</dbReference>
<dbReference type="InterPro" id="IPR022898">
    <property type="entry name" value="RNase_HII"/>
</dbReference>
<dbReference type="Gene3D" id="3.30.420.10">
    <property type="entry name" value="Ribonuclease H-like superfamily/Ribonuclease H"/>
    <property type="match status" value="1"/>
</dbReference>
<dbReference type="AlphaFoldDB" id="A0A1H4MYI6"/>
<evidence type="ECO:0000256" key="8">
    <source>
        <dbReference type="ARBA" id="ARBA00022490"/>
    </source>
</evidence>
<name>A0A1H4MYI6_9HYPH</name>
<dbReference type="GO" id="GO:0030145">
    <property type="term" value="F:manganese ion binding"/>
    <property type="evidence" value="ECO:0007669"/>
    <property type="project" value="UniProtKB-UniRule"/>
</dbReference>
<evidence type="ECO:0000256" key="1">
    <source>
        <dbReference type="ARBA" id="ARBA00000077"/>
    </source>
</evidence>
<keyword evidence="12 14" id="KW-0378">Hydrolase</keyword>
<comment type="catalytic activity">
    <reaction evidence="1 14 15 16">
        <text>Endonucleolytic cleavage to 5'-phosphomonoester.</text>
        <dbReference type="EC" id="3.1.26.4"/>
    </reaction>
</comment>
<dbReference type="PANTHER" id="PTHR10954:SF18">
    <property type="entry name" value="RIBONUCLEASE HII"/>
    <property type="match status" value="1"/>
</dbReference>
<evidence type="ECO:0000256" key="12">
    <source>
        <dbReference type="ARBA" id="ARBA00022801"/>
    </source>
</evidence>
<dbReference type="EMBL" id="FNSL01000001">
    <property type="protein sequence ID" value="SEB87545.1"/>
    <property type="molecule type" value="Genomic_DNA"/>
</dbReference>
<evidence type="ECO:0000256" key="4">
    <source>
        <dbReference type="ARBA" id="ARBA00004496"/>
    </source>
</evidence>
<evidence type="ECO:0000313" key="19">
    <source>
        <dbReference type="EMBL" id="SEB87545.1"/>
    </source>
</evidence>
<reference evidence="20" key="1">
    <citation type="submission" date="2016-10" db="EMBL/GenBank/DDBJ databases">
        <authorList>
            <person name="Varghese N."/>
            <person name="Submissions S."/>
        </authorList>
    </citation>
    <scope>NUCLEOTIDE SEQUENCE [LARGE SCALE GENOMIC DNA]</scope>
    <source>
        <strain evidence="20">ES.061</strain>
    </source>
</reference>
<evidence type="ECO:0000256" key="10">
    <source>
        <dbReference type="ARBA" id="ARBA00022723"/>
    </source>
</evidence>
<feature type="binding site" evidence="14 15">
    <location>
        <position position="39"/>
    </location>
    <ligand>
        <name>a divalent metal cation</name>
        <dbReference type="ChEBI" id="CHEBI:60240"/>
    </ligand>
</feature>
<evidence type="ECO:0000256" key="2">
    <source>
        <dbReference type="ARBA" id="ARBA00001946"/>
    </source>
</evidence>
<dbReference type="GO" id="GO:0004523">
    <property type="term" value="F:RNA-DNA hybrid ribonuclease activity"/>
    <property type="evidence" value="ECO:0007669"/>
    <property type="project" value="UniProtKB-UniRule"/>
</dbReference>
<comment type="cofactor">
    <cofactor evidence="2">
        <name>Mg(2+)</name>
        <dbReference type="ChEBI" id="CHEBI:18420"/>
    </cofactor>
</comment>
<evidence type="ECO:0000256" key="7">
    <source>
        <dbReference type="ARBA" id="ARBA00019179"/>
    </source>
</evidence>